<reference evidence="1 4" key="1">
    <citation type="journal article" date="2014" name="Am. J. Bot.">
        <title>Genome assembly and annotation for red clover (Trifolium pratense; Fabaceae).</title>
        <authorList>
            <person name="Istvanek J."/>
            <person name="Jaros M."/>
            <person name="Krenek A."/>
            <person name="Repkova J."/>
        </authorList>
    </citation>
    <scope>NUCLEOTIDE SEQUENCE [LARGE SCALE GENOMIC DNA]</scope>
    <source>
        <strain evidence="4">cv. Tatra</strain>
        <tissue evidence="1">Young leaves</tissue>
    </source>
</reference>
<sequence>MHLYNAWLPPPVAAQTAGERDSFSRIIATVNSSFNRDDPESVYSTLRYISVLDLRI</sequence>
<evidence type="ECO:0000313" key="2">
    <source>
        <dbReference type="EMBL" id="PNX62344.1"/>
    </source>
</evidence>
<comment type="caution">
    <text evidence="1">The sequence shown here is derived from an EMBL/GenBank/DDBJ whole genome shotgun (WGS) entry which is preliminary data.</text>
</comment>
<dbReference type="AlphaFoldDB" id="A0A2K3JTB7"/>
<evidence type="ECO:0000313" key="4">
    <source>
        <dbReference type="Proteomes" id="UP000236291"/>
    </source>
</evidence>
<evidence type="ECO:0000313" key="3">
    <source>
        <dbReference type="EMBL" id="PNX76915.1"/>
    </source>
</evidence>
<accession>A0A2K3JTB7</accession>
<gene>
    <name evidence="3" type="ORF">L195_g032874</name>
    <name evidence="1" type="ORF">L195_g050324</name>
    <name evidence="2" type="ORF">L195_g052933</name>
</gene>
<organism evidence="1 4">
    <name type="scientific">Trifolium pratense</name>
    <name type="common">Red clover</name>
    <dbReference type="NCBI Taxonomy" id="57577"/>
    <lineage>
        <taxon>Eukaryota</taxon>
        <taxon>Viridiplantae</taxon>
        <taxon>Streptophyta</taxon>
        <taxon>Embryophyta</taxon>
        <taxon>Tracheophyta</taxon>
        <taxon>Spermatophyta</taxon>
        <taxon>Magnoliopsida</taxon>
        <taxon>eudicotyledons</taxon>
        <taxon>Gunneridae</taxon>
        <taxon>Pentapetalae</taxon>
        <taxon>rosids</taxon>
        <taxon>fabids</taxon>
        <taxon>Fabales</taxon>
        <taxon>Fabaceae</taxon>
        <taxon>Papilionoideae</taxon>
        <taxon>50 kb inversion clade</taxon>
        <taxon>NPAAA clade</taxon>
        <taxon>Hologalegina</taxon>
        <taxon>IRL clade</taxon>
        <taxon>Trifolieae</taxon>
        <taxon>Trifolium</taxon>
    </lineage>
</organism>
<keyword evidence="1" id="KW-0647">Proteasome</keyword>
<dbReference type="STRING" id="57577.A0A2K3JTB7"/>
<dbReference type="EMBL" id="ASHM01076289">
    <property type="protein sequence ID" value="PNX57289.1"/>
    <property type="molecule type" value="Genomic_DNA"/>
</dbReference>
<dbReference type="GO" id="GO:0000502">
    <property type="term" value="C:proteasome complex"/>
    <property type="evidence" value="ECO:0007669"/>
    <property type="project" value="UniProtKB-KW"/>
</dbReference>
<protein>
    <submittedName>
        <fullName evidence="1">Proteasome activator complex subunit-like protein</fullName>
    </submittedName>
</protein>
<evidence type="ECO:0000313" key="1">
    <source>
        <dbReference type="EMBL" id="PNX57289.1"/>
    </source>
</evidence>
<proteinExistence type="predicted"/>
<dbReference type="Proteomes" id="UP000236291">
    <property type="component" value="Unassembled WGS sequence"/>
</dbReference>
<reference evidence="1 4" key="2">
    <citation type="journal article" date="2017" name="Front. Plant Sci.">
        <title>Gene Classification and Mining of Molecular Markers Useful in Red Clover (Trifolium pratense) Breeding.</title>
        <authorList>
            <person name="Istvanek J."/>
            <person name="Dluhosova J."/>
            <person name="Dluhos P."/>
            <person name="Patkova L."/>
            <person name="Nedelnik J."/>
            <person name="Repkova J."/>
        </authorList>
    </citation>
    <scope>NUCLEOTIDE SEQUENCE [LARGE SCALE GENOMIC DNA]</scope>
    <source>
        <strain evidence="4">cv. Tatra</strain>
        <tissue evidence="1">Young leaves</tissue>
    </source>
</reference>
<dbReference type="EMBL" id="ASHM01031473">
    <property type="protein sequence ID" value="PNX76915.1"/>
    <property type="molecule type" value="Genomic_DNA"/>
</dbReference>
<dbReference type="EMBL" id="ASHM01087532">
    <property type="protein sequence ID" value="PNX62344.1"/>
    <property type="molecule type" value="Genomic_DNA"/>
</dbReference>
<name>A0A2K3JTB7_TRIPR</name>